<organism evidence="3 4">
    <name type="scientific">Achromobacter kerstersii</name>
    <dbReference type="NCBI Taxonomy" id="1353890"/>
    <lineage>
        <taxon>Bacteria</taxon>
        <taxon>Pseudomonadati</taxon>
        <taxon>Pseudomonadota</taxon>
        <taxon>Betaproteobacteria</taxon>
        <taxon>Burkholderiales</taxon>
        <taxon>Alcaligenaceae</taxon>
        <taxon>Achromobacter</taxon>
    </lineage>
</organism>
<feature type="signal peptide" evidence="2">
    <location>
        <begin position="1"/>
        <end position="21"/>
    </location>
</feature>
<dbReference type="Pfam" id="PF03401">
    <property type="entry name" value="TctC"/>
    <property type="match status" value="1"/>
</dbReference>
<name>A0A6S6Z8G4_9BURK</name>
<keyword evidence="2" id="KW-0732">Signal</keyword>
<evidence type="ECO:0000256" key="2">
    <source>
        <dbReference type="SAM" id="SignalP"/>
    </source>
</evidence>
<dbReference type="AlphaFoldDB" id="A0A6S6Z8G4"/>
<dbReference type="Gene3D" id="3.40.190.150">
    <property type="entry name" value="Bordetella uptake gene, domain 1"/>
    <property type="match status" value="1"/>
</dbReference>
<evidence type="ECO:0000256" key="1">
    <source>
        <dbReference type="ARBA" id="ARBA00006987"/>
    </source>
</evidence>
<proteinExistence type="inferred from homology"/>
<accession>A0A6S6Z8G4</accession>
<sequence length="321" mass="33993">MIRRRMITALLSIAWCSTSHAAQAPSFPSRAITLVAPSTPGSAPDVLARYVALRLSQAWKSTVFVVNRPGAGGDIGSEFVARAEPDGYTLLLGSIANTVNPHLVAKVRLDARALIPVTMIATSPDILLVQPADGVTSVADFLSWLKTHPSTPAGHPGIGTTPHLSLSMFALQSQLPFISIPYQGGGASQHGFVANQVKFMFGTSMGVLGQIKGGRARPLAVTGTQRIAALPDTPTMAEAGFSDFSIEAWFGIFAPSNTPRPIVDAVANAVREIVVSQEFEDRLNALGARSAYLPPDAFAKHVAAEHVRWGQLVKAANIRVD</sequence>
<keyword evidence="4" id="KW-1185">Reference proteome</keyword>
<dbReference type="PIRSF" id="PIRSF017082">
    <property type="entry name" value="YflP"/>
    <property type="match status" value="1"/>
</dbReference>
<dbReference type="InterPro" id="IPR005064">
    <property type="entry name" value="BUG"/>
</dbReference>
<dbReference type="EMBL" id="CADIJQ010000001">
    <property type="protein sequence ID" value="CAB3665279.1"/>
    <property type="molecule type" value="Genomic_DNA"/>
</dbReference>
<evidence type="ECO:0000313" key="4">
    <source>
        <dbReference type="Proteomes" id="UP000494269"/>
    </source>
</evidence>
<dbReference type="InterPro" id="IPR042100">
    <property type="entry name" value="Bug_dom1"/>
</dbReference>
<evidence type="ECO:0008006" key="5">
    <source>
        <dbReference type="Google" id="ProtNLM"/>
    </source>
</evidence>
<dbReference type="RefSeq" id="WP_175168862.1">
    <property type="nucleotide sequence ID" value="NZ_CADIJQ010000001.1"/>
</dbReference>
<dbReference type="SUPFAM" id="SSF53850">
    <property type="entry name" value="Periplasmic binding protein-like II"/>
    <property type="match status" value="1"/>
</dbReference>
<dbReference type="Gene3D" id="3.40.190.10">
    <property type="entry name" value="Periplasmic binding protein-like II"/>
    <property type="match status" value="1"/>
</dbReference>
<feature type="chain" id="PRO_5028974180" description="Tripartite tricarboxylate transporter substrate binding protein" evidence="2">
    <location>
        <begin position="22"/>
        <end position="321"/>
    </location>
</feature>
<dbReference type="PANTHER" id="PTHR42928:SF5">
    <property type="entry name" value="BLR1237 PROTEIN"/>
    <property type="match status" value="1"/>
</dbReference>
<dbReference type="Proteomes" id="UP000494269">
    <property type="component" value="Unassembled WGS sequence"/>
</dbReference>
<evidence type="ECO:0000313" key="3">
    <source>
        <dbReference type="EMBL" id="CAB3665279.1"/>
    </source>
</evidence>
<dbReference type="CDD" id="cd07012">
    <property type="entry name" value="PBP2_Bug_TTT"/>
    <property type="match status" value="1"/>
</dbReference>
<comment type="similarity">
    <text evidence="1">Belongs to the UPF0065 (bug) family.</text>
</comment>
<protein>
    <recommendedName>
        <fullName evidence="5">Tripartite tricarboxylate transporter substrate binding protein</fullName>
    </recommendedName>
</protein>
<gene>
    <name evidence="3" type="ORF">LMG3441_00779</name>
</gene>
<dbReference type="PANTHER" id="PTHR42928">
    <property type="entry name" value="TRICARBOXYLATE-BINDING PROTEIN"/>
    <property type="match status" value="1"/>
</dbReference>
<reference evidence="3 4" key="1">
    <citation type="submission" date="2020-04" db="EMBL/GenBank/DDBJ databases">
        <authorList>
            <person name="De Canck E."/>
        </authorList>
    </citation>
    <scope>NUCLEOTIDE SEQUENCE [LARGE SCALE GENOMIC DNA]</scope>
    <source>
        <strain evidence="3 4">LMG 3441</strain>
    </source>
</reference>